<dbReference type="Gene3D" id="3.20.20.80">
    <property type="entry name" value="Glycosidases"/>
    <property type="match status" value="1"/>
</dbReference>
<sequence>MTSLKISDNRRYFVDQDGKPFIWLADTCWTMPQRLKWDDVDYYMQKRKQQGFTVLQIVALDPEQDKEIRNPAGDKALLDNDLSRPNELYFKYLDYILDKAESYGFHVLLLPVWGELVVGHNWMGEFSDNIVTEENAYAYGRWIGERYRDRSNIIWCLGGDRMPVHLETDYRNVWRLMAEGIAKGVLDCDLKYNVFDERWKKLLITYHACHEAETGECSTMSYWTDEEKWISFIMVQSGHGTEVKNYNLIEKEYGRENCMPVFDGEPAYEMMPTSWPVITDFHGDWMVRKRAYWSLFAGSFGHTYGHSSVWCMISEKERDAVRKYSWFEALAQPGAMQMKHLRDFMETIDLSICVPSQEILLNQMERDQDLLDEHRQACMERNGLFACVYLPSGGEERIDISRLDADILKIWWFCPKDGRYYTAGGEETQEPAQTVSLEAGHLNQGRILIKSPSRGSEHDWVCILQSNKAEMDIPGMPREYGETESKNELKKVFAW</sequence>
<reference evidence="3 4" key="1">
    <citation type="submission" date="2016-09" db="EMBL/GenBank/DDBJ databases">
        <authorList>
            <person name="Capua I."/>
            <person name="De Benedictis P."/>
            <person name="Joannis T."/>
            <person name="Lombin L.H."/>
            <person name="Cattoli G."/>
        </authorList>
    </citation>
    <scope>NUCLEOTIDE SEQUENCE [LARGE SCALE GENOMIC DNA]</scope>
    <source>
        <strain evidence="3 4">GluBS11</strain>
    </source>
</reference>
<dbReference type="AlphaFoldDB" id="A0A1D3TTU6"/>
<proteinExistence type="predicted"/>
<dbReference type="PANTHER" id="PTHR37836">
    <property type="entry name" value="LMO1036 PROTEIN"/>
    <property type="match status" value="1"/>
</dbReference>
<dbReference type="InterPro" id="IPR025277">
    <property type="entry name" value="Apiosidase-like_cat_dom"/>
</dbReference>
<dbReference type="Proteomes" id="UP000199315">
    <property type="component" value="Unassembled WGS sequence"/>
</dbReference>
<dbReference type="SUPFAM" id="SSF51445">
    <property type="entry name" value="(Trans)glycosidases"/>
    <property type="match status" value="1"/>
</dbReference>
<dbReference type="Pfam" id="PF13204">
    <property type="entry name" value="Apiosidase"/>
    <property type="match status" value="1"/>
</dbReference>
<protein>
    <submittedName>
        <fullName evidence="3">Putative collagen-binding domain of a collagenase</fullName>
    </submittedName>
</protein>
<evidence type="ECO:0000259" key="1">
    <source>
        <dbReference type="Pfam" id="PF12904"/>
    </source>
</evidence>
<dbReference type="InterPro" id="IPR024749">
    <property type="entry name" value="Collagen-bd_put"/>
</dbReference>
<evidence type="ECO:0000313" key="4">
    <source>
        <dbReference type="Proteomes" id="UP000199315"/>
    </source>
</evidence>
<evidence type="ECO:0000313" key="3">
    <source>
        <dbReference type="EMBL" id="SCP97405.1"/>
    </source>
</evidence>
<feature type="domain" description="Putative collagen-binding" evidence="1">
    <location>
        <begin position="354"/>
        <end position="435"/>
    </location>
</feature>
<dbReference type="RefSeq" id="WP_091233587.1">
    <property type="nucleotide sequence ID" value="NZ_FMKA01000010.1"/>
</dbReference>
<feature type="domain" description="Apiosidase-like catalytic" evidence="2">
    <location>
        <begin position="7"/>
        <end position="349"/>
    </location>
</feature>
<gene>
    <name evidence="3" type="ORF">SAMN05421730_101067</name>
</gene>
<dbReference type="STRING" id="1619234.SAMN05421730_101067"/>
<dbReference type="OrthoDB" id="59486at2"/>
<dbReference type="Pfam" id="PF12904">
    <property type="entry name" value="Collagen_bind_2"/>
    <property type="match status" value="1"/>
</dbReference>
<organism evidence="3 4">
    <name type="scientific">Anaerobium acetethylicum</name>
    <dbReference type="NCBI Taxonomy" id="1619234"/>
    <lineage>
        <taxon>Bacteria</taxon>
        <taxon>Bacillati</taxon>
        <taxon>Bacillota</taxon>
        <taxon>Clostridia</taxon>
        <taxon>Lachnospirales</taxon>
        <taxon>Lachnospiraceae</taxon>
        <taxon>Anaerobium</taxon>
    </lineage>
</organism>
<evidence type="ECO:0000259" key="2">
    <source>
        <dbReference type="Pfam" id="PF13204"/>
    </source>
</evidence>
<name>A0A1D3TTU6_9FIRM</name>
<dbReference type="InterPro" id="IPR017853">
    <property type="entry name" value="GH"/>
</dbReference>
<dbReference type="EMBL" id="FMKA01000010">
    <property type="protein sequence ID" value="SCP97405.1"/>
    <property type="molecule type" value="Genomic_DNA"/>
</dbReference>
<keyword evidence="4" id="KW-1185">Reference proteome</keyword>
<dbReference type="PANTHER" id="PTHR37836:SF3">
    <property type="entry name" value="ENDOGLUCANASE"/>
    <property type="match status" value="1"/>
</dbReference>
<accession>A0A1D3TTU6</accession>